<name>A0A343JCP1_9CLOT</name>
<protein>
    <recommendedName>
        <fullName evidence="5">CARD domain-containing protein</fullName>
    </recommendedName>
</protein>
<sequence>MIRNKKVYALISATLMSTAFSLGTSINIKPVSAYEIKKFASLYIENEVKNGDVLEETLNELINEKIITKEQADKILTYLKGNSKNSNTNNSKNEKLFDELVKNNIVTEELAEKIRDRMGDKIFVHKKDEISQKLDDLIKNNTINEEQKKKVLNKLEEAHKERRENCKKLKGMSDKERKEYIEKNNLHNKDILEELLKEGVITKEQAEAIKKIIPRNNMN</sequence>
<dbReference type="OrthoDB" id="1807813at2"/>
<dbReference type="EMBL" id="CP016786">
    <property type="protein sequence ID" value="ASW43299.1"/>
    <property type="molecule type" value="Genomic_DNA"/>
</dbReference>
<evidence type="ECO:0000313" key="3">
    <source>
        <dbReference type="EMBL" id="ASW43299.1"/>
    </source>
</evidence>
<feature type="coiled-coil region" evidence="1">
    <location>
        <begin position="144"/>
        <end position="172"/>
    </location>
</feature>
<evidence type="ECO:0000256" key="1">
    <source>
        <dbReference type="SAM" id="Coils"/>
    </source>
</evidence>
<feature type="chain" id="PRO_5039444209" description="CARD domain-containing protein" evidence="2">
    <location>
        <begin position="22"/>
        <end position="219"/>
    </location>
</feature>
<evidence type="ECO:0008006" key="5">
    <source>
        <dbReference type="Google" id="ProtNLM"/>
    </source>
</evidence>
<keyword evidence="4" id="KW-1185">Reference proteome</keyword>
<evidence type="ECO:0000313" key="4">
    <source>
        <dbReference type="Proteomes" id="UP000264883"/>
    </source>
</evidence>
<feature type="signal peptide" evidence="2">
    <location>
        <begin position="1"/>
        <end position="21"/>
    </location>
</feature>
<gene>
    <name evidence="3" type="ORF">BEN51_07325</name>
</gene>
<keyword evidence="2" id="KW-0732">Signal</keyword>
<dbReference type="KEGG" id="cia:BEN51_07325"/>
<reference evidence="3 4" key="1">
    <citation type="submission" date="2016-08" db="EMBL/GenBank/DDBJ databases">
        <title>Complete Genome Sequence Of The Indigo Reducing Clostridium isatidis DSM15098.</title>
        <authorList>
            <person name="Little G.T."/>
            <person name="Minton N.P."/>
        </authorList>
    </citation>
    <scope>NUCLEOTIDE SEQUENCE [LARGE SCALE GENOMIC DNA]</scope>
    <source>
        <strain evidence="3 4">DSM 15098</strain>
    </source>
</reference>
<evidence type="ECO:0000256" key="2">
    <source>
        <dbReference type="SAM" id="SignalP"/>
    </source>
</evidence>
<keyword evidence="1" id="KW-0175">Coiled coil</keyword>
<dbReference type="RefSeq" id="WP_119865435.1">
    <property type="nucleotide sequence ID" value="NZ_CP016786.1"/>
</dbReference>
<proteinExistence type="predicted"/>
<organism evidence="3 4">
    <name type="scientific">Clostridium isatidis</name>
    <dbReference type="NCBI Taxonomy" id="182773"/>
    <lineage>
        <taxon>Bacteria</taxon>
        <taxon>Bacillati</taxon>
        <taxon>Bacillota</taxon>
        <taxon>Clostridia</taxon>
        <taxon>Eubacteriales</taxon>
        <taxon>Clostridiaceae</taxon>
        <taxon>Clostridium</taxon>
    </lineage>
</organism>
<dbReference type="AlphaFoldDB" id="A0A343JCP1"/>
<dbReference type="Proteomes" id="UP000264883">
    <property type="component" value="Chromosome"/>
</dbReference>
<accession>A0A343JCP1</accession>